<evidence type="ECO:0000256" key="5">
    <source>
        <dbReference type="SAM" id="MobiDB-lite"/>
    </source>
</evidence>
<dbReference type="PROSITE" id="PS50089">
    <property type="entry name" value="ZF_RING_2"/>
    <property type="match status" value="1"/>
</dbReference>
<dbReference type="InterPro" id="IPR013083">
    <property type="entry name" value="Znf_RING/FYVE/PHD"/>
</dbReference>
<feature type="compositionally biased region" description="Low complexity" evidence="5">
    <location>
        <begin position="511"/>
        <end position="524"/>
    </location>
</feature>
<dbReference type="PROSITE" id="PS51382">
    <property type="entry name" value="SPX"/>
    <property type="match status" value="1"/>
</dbReference>
<dbReference type="SMART" id="SM00184">
    <property type="entry name" value="RING"/>
    <property type="match status" value="1"/>
</dbReference>
<evidence type="ECO:0000256" key="3">
    <source>
        <dbReference type="ARBA" id="ARBA00022833"/>
    </source>
</evidence>
<evidence type="ECO:0000256" key="4">
    <source>
        <dbReference type="PROSITE-ProRule" id="PRU00175"/>
    </source>
</evidence>
<evidence type="ECO:0000256" key="1">
    <source>
        <dbReference type="ARBA" id="ARBA00022723"/>
    </source>
</evidence>
<keyword evidence="1" id="KW-0479">Metal-binding</keyword>
<comment type="caution">
    <text evidence="8">The sequence shown here is derived from an EMBL/GenBank/DDBJ whole genome shotgun (WGS) entry which is preliminary data.</text>
</comment>
<keyword evidence="9" id="KW-1185">Reference proteome</keyword>
<feature type="compositionally biased region" description="Polar residues" evidence="5">
    <location>
        <begin position="525"/>
        <end position="547"/>
    </location>
</feature>
<feature type="domain" description="SPX" evidence="7">
    <location>
        <begin position="1"/>
        <end position="166"/>
    </location>
</feature>
<dbReference type="InterPro" id="IPR017907">
    <property type="entry name" value="Znf_RING_CS"/>
</dbReference>
<sequence>MKFGKQILRESGLDQRLHYTNFKQLKKILKALVSALETGDWDLANIFHLEFFTFLQNEMLNVESTYSSELHKIDVVQKKIMQLFPLLAIQADPEVFCSLKFEQLLDHLQTECFSDELFTVCSNLGEMSSRCKRLRRNVIWNSIAVVKIIKKMKKMTKMYILPTESASSILSSQNWYSSLKLPELISAVDTMIEEVMTRLTSKPPSRECYTCPICLDLIVDPVTLRGCLHRFCWNCLARATVSAQETGQEMERCPYCRSSCTLDPETFAVDGILNRFLRRFFPEDIESRMANEEAERISLVTAYNNRKMENGIQKQMPIVENISCKKESSNLLPSVPLEEPMWEKDPLLAYCYQSIQEGESTDIPSSIVENVSSSSSNSFCMKPVSSPSKFKKVLAPLDTPPVEKDYSLWSPSQEIMERDFWQAATHSSTPLLAVVSSLSLGPPPGFPHSLHAPPSGKWKEAMTSFVSPLVSTEKYGSPPYNASEVFSSPEKKCASPRILSSKEGSSGCHFSSLSGASTASESTGIPSESEGSLVSSVHTPALASSTLLPMPPKKNLPAQQPAAYKPLPQSKQPGLLPSPGEIPKAIVLFTTMAMQTSPLRRKNRNRIV</sequence>
<evidence type="ECO:0000256" key="2">
    <source>
        <dbReference type="ARBA" id="ARBA00022771"/>
    </source>
</evidence>
<evidence type="ECO:0000259" key="7">
    <source>
        <dbReference type="PROSITE" id="PS51382"/>
    </source>
</evidence>
<feature type="domain" description="RING-type" evidence="6">
    <location>
        <begin position="211"/>
        <end position="257"/>
    </location>
</feature>
<keyword evidence="3" id="KW-0862">Zinc</keyword>
<dbReference type="SUPFAM" id="SSF57850">
    <property type="entry name" value="RING/U-box"/>
    <property type="match status" value="1"/>
</dbReference>
<gene>
    <name evidence="8" type="ORF">IE077_003196</name>
</gene>
<keyword evidence="2 4" id="KW-0863">Zinc-finger</keyword>
<proteinExistence type="predicted"/>
<evidence type="ECO:0000313" key="8">
    <source>
        <dbReference type="EMBL" id="KAF8822655.1"/>
    </source>
</evidence>
<dbReference type="PROSITE" id="PS00518">
    <property type="entry name" value="ZF_RING_1"/>
    <property type="match status" value="1"/>
</dbReference>
<dbReference type="Gene3D" id="3.30.40.10">
    <property type="entry name" value="Zinc/RING finger domain, C3HC4 (zinc finger)"/>
    <property type="match status" value="1"/>
</dbReference>
<feature type="region of interest" description="Disordered" evidence="5">
    <location>
        <begin position="497"/>
        <end position="579"/>
    </location>
</feature>
<organism evidence="8 9">
    <name type="scientific">Cardiosporidium cionae</name>
    <dbReference type="NCBI Taxonomy" id="476202"/>
    <lineage>
        <taxon>Eukaryota</taxon>
        <taxon>Sar</taxon>
        <taxon>Alveolata</taxon>
        <taxon>Apicomplexa</taxon>
        <taxon>Aconoidasida</taxon>
        <taxon>Nephromycida</taxon>
        <taxon>Cardiosporidium</taxon>
    </lineage>
</organism>
<dbReference type="Pfam" id="PF00097">
    <property type="entry name" value="zf-C3HC4"/>
    <property type="match status" value="1"/>
</dbReference>
<evidence type="ECO:0000313" key="9">
    <source>
        <dbReference type="Proteomes" id="UP000823046"/>
    </source>
</evidence>
<reference evidence="8 9" key="1">
    <citation type="journal article" date="2020" name="bioRxiv">
        <title>Metabolic contributions of an alphaproteobacterial endosymbiont in the apicomplexan Cardiosporidium cionae.</title>
        <authorList>
            <person name="Hunter E.S."/>
            <person name="Paight C.J."/>
            <person name="Lane C.E."/>
        </authorList>
    </citation>
    <scope>NUCLEOTIDE SEQUENCE [LARGE SCALE GENOMIC DNA]</scope>
    <source>
        <strain evidence="8">ESH_2018</strain>
    </source>
</reference>
<dbReference type="InterPro" id="IPR004331">
    <property type="entry name" value="SPX_dom"/>
</dbReference>
<name>A0ABQ7JG70_9APIC</name>
<protein>
    <submittedName>
        <fullName evidence="8">Zinc finger, C3HC4 type (RING finger) domain-containing protein</fullName>
    </submittedName>
</protein>
<dbReference type="Proteomes" id="UP000823046">
    <property type="component" value="Unassembled WGS sequence"/>
</dbReference>
<dbReference type="PANTHER" id="PTHR23327">
    <property type="entry name" value="RING FINGER PROTEIN 127"/>
    <property type="match status" value="1"/>
</dbReference>
<accession>A0ABQ7JG70</accession>
<dbReference type="InterPro" id="IPR001841">
    <property type="entry name" value="Znf_RING"/>
</dbReference>
<dbReference type="EMBL" id="JADAQX010000034">
    <property type="protein sequence ID" value="KAF8822655.1"/>
    <property type="molecule type" value="Genomic_DNA"/>
</dbReference>
<evidence type="ECO:0000259" key="6">
    <source>
        <dbReference type="PROSITE" id="PS50089"/>
    </source>
</evidence>
<dbReference type="InterPro" id="IPR018957">
    <property type="entry name" value="Znf_C3HC4_RING-type"/>
</dbReference>